<comment type="caution">
    <text evidence="2">The sequence shown here is derived from an EMBL/GenBank/DDBJ whole genome shotgun (WGS) entry which is preliminary data.</text>
</comment>
<gene>
    <name evidence="2" type="ORF">C3B51_12440</name>
</gene>
<feature type="transmembrane region" description="Helical" evidence="1">
    <location>
        <begin position="48"/>
        <end position="71"/>
    </location>
</feature>
<evidence type="ECO:0000256" key="1">
    <source>
        <dbReference type="SAM" id="Phobius"/>
    </source>
</evidence>
<dbReference type="Proteomes" id="UP000292345">
    <property type="component" value="Unassembled WGS sequence"/>
</dbReference>
<protein>
    <submittedName>
        <fullName evidence="2">Uncharacterized protein</fullName>
    </submittedName>
</protein>
<dbReference type="EMBL" id="PPUZ01000032">
    <property type="protein sequence ID" value="RZM80361.1"/>
    <property type="molecule type" value="Genomic_DNA"/>
</dbReference>
<name>A0A4Q7EAQ3_9GAMM</name>
<accession>A0A4Q7EAQ3</accession>
<reference evidence="2 3" key="1">
    <citation type="submission" date="2018-01" db="EMBL/GenBank/DDBJ databases">
        <title>Co-occurrence of chitin degradation, pigmentation and bioactivity in marine Pseudoalteromonas.</title>
        <authorList>
            <person name="Paulsen S."/>
            <person name="Gram L."/>
            <person name="Machado H."/>
        </authorList>
    </citation>
    <scope>NUCLEOTIDE SEQUENCE [LARGE SCALE GENOMIC DNA]</scope>
    <source>
        <strain evidence="2 3">S1946</strain>
    </source>
</reference>
<keyword evidence="1" id="KW-0472">Membrane</keyword>
<keyword evidence="1" id="KW-0812">Transmembrane</keyword>
<feature type="transmembrane region" description="Helical" evidence="1">
    <location>
        <begin position="77"/>
        <end position="100"/>
    </location>
</feature>
<feature type="transmembrane region" description="Helical" evidence="1">
    <location>
        <begin position="178"/>
        <end position="198"/>
    </location>
</feature>
<dbReference type="RefSeq" id="WP_130245223.1">
    <property type="nucleotide sequence ID" value="NZ_PPUZ01000032.1"/>
</dbReference>
<feature type="transmembrane region" description="Helical" evidence="1">
    <location>
        <begin position="121"/>
        <end position="145"/>
    </location>
</feature>
<dbReference type="AlphaFoldDB" id="A0A4Q7EAQ3"/>
<evidence type="ECO:0000313" key="3">
    <source>
        <dbReference type="Proteomes" id="UP000292345"/>
    </source>
</evidence>
<proteinExistence type="predicted"/>
<keyword evidence="1" id="KW-1133">Transmembrane helix</keyword>
<evidence type="ECO:0000313" key="2">
    <source>
        <dbReference type="EMBL" id="RZM80361.1"/>
    </source>
</evidence>
<organism evidence="2 3">
    <name type="scientific">Pseudoalteromonas rubra</name>
    <dbReference type="NCBI Taxonomy" id="43658"/>
    <lineage>
        <taxon>Bacteria</taxon>
        <taxon>Pseudomonadati</taxon>
        <taxon>Pseudomonadota</taxon>
        <taxon>Gammaproteobacteria</taxon>
        <taxon>Alteromonadales</taxon>
        <taxon>Pseudoalteromonadaceae</taxon>
        <taxon>Pseudoalteromonas</taxon>
    </lineage>
</organism>
<sequence>MNALNFLIVAVAATAFTGILFADANAYVLAMLALTAAVMYIKRKNINVLHIGGIVLITALLEYVIILLVPLRGDIPTVYWGTFIFGAQILICYITIRVLVLRTYLSRKYLIKYNSDKVGDVNLTHAEGILAGTYRIITIVMWLALAEYILRNLDQLGINNEISNLFQNWRFVYDNYEFAIYPLRAFVSGVVLSMLFVTKLDTERLEKKQPA</sequence>